<gene>
    <name evidence="1" type="ORF">AVDCRST_MAG87-1482</name>
</gene>
<sequence length="33" mass="3537">ATATSPSITGCWIPPHCCVRSARPRRLSMPARG</sequence>
<feature type="non-terminal residue" evidence="1">
    <location>
        <position position="33"/>
    </location>
</feature>
<name>A0A6J4UVT7_9BACT</name>
<organism evidence="1">
    <name type="scientific">uncultured Thermomicrobiales bacterium</name>
    <dbReference type="NCBI Taxonomy" id="1645740"/>
    <lineage>
        <taxon>Bacteria</taxon>
        <taxon>Pseudomonadati</taxon>
        <taxon>Thermomicrobiota</taxon>
        <taxon>Thermomicrobia</taxon>
        <taxon>Thermomicrobiales</taxon>
        <taxon>environmental samples</taxon>
    </lineage>
</organism>
<protein>
    <submittedName>
        <fullName evidence="1">Uncharacterized protein</fullName>
    </submittedName>
</protein>
<dbReference type="EMBL" id="CADCWJ010000334">
    <property type="protein sequence ID" value="CAA9559738.1"/>
    <property type="molecule type" value="Genomic_DNA"/>
</dbReference>
<evidence type="ECO:0000313" key="1">
    <source>
        <dbReference type="EMBL" id="CAA9559738.1"/>
    </source>
</evidence>
<dbReference type="AlphaFoldDB" id="A0A6J4UVT7"/>
<proteinExistence type="predicted"/>
<accession>A0A6J4UVT7</accession>
<feature type="non-terminal residue" evidence="1">
    <location>
        <position position="1"/>
    </location>
</feature>
<reference evidence="1" key="1">
    <citation type="submission" date="2020-02" db="EMBL/GenBank/DDBJ databases">
        <authorList>
            <person name="Meier V. D."/>
        </authorList>
    </citation>
    <scope>NUCLEOTIDE SEQUENCE</scope>
    <source>
        <strain evidence="1">AVDCRST_MAG87</strain>
    </source>
</reference>